<feature type="compositionally biased region" description="Basic and acidic residues" evidence="4">
    <location>
        <begin position="172"/>
        <end position="199"/>
    </location>
</feature>
<keyword evidence="7" id="KW-1185">Reference proteome</keyword>
<dbReference type="AlphaFoldDB" id="A0A1X2IFV5"/>
<dbReference type="STRING" id="90262.A0A1X2IFV5"/>
<keyword evidence="2" id="KW-0539">Nucleus</keyword>
<organism evidence="6 7">
    <name type="scientific">Absidia repens</name>
    <dbReference type="NCBI Taxonomy" id="90262"/>
    <lineage>
        <taxon>Eukaryota</taxon>
        <taxon>Fungi</taxon>
        <taxon>Fungi incertae sedis</taxon>
        <taxon>Mucoromycota</taxon>
        <taxon>Mucoromycotina</taxon>
        <taxon>Mucoromycetes</taxon>
        <taxon>Mucorales</taxon>
        <taxon>Cunninghamellaceae</taxon>
        <taxon>Absidia</taxon>
    </lineage>
</organism>
<dbReference type="GO" id="GO:0003729">
    <property type="term" value="F:mRNA binding"/>
    <property type="evidence" value="ECO:0007669"/>
    <property type="project" value="TreeGrafter"/>
</dbReference>
<dbReference type="FunFam" id="3.30.70.330:FF:000132">
    <property type="entry name" value="Small nuclear ribonucleoprotein U11/U12 subunit 35"/>
    <property type="match status" value="1"/>
</dbReference>
<dbReference type="Pfam" id="PF00076">
    <property type="entry name" value="RRM_1"/>
    <property type="match status" value="1"/>
</dbReference>
<dbReference type="PANTHER" id="PTHR13952">
    <property type="entry name" value="U1 SMALL NUCLEAR RIBONUCLEOPROTEIN 70 KD"/>
    <property type="match status" value="1"/>
</dbReference>
<evidence type="ECO:0000259" key="5">
    <source>
        <dbReference type="PROSITE" id="PS50102"/>
    </source>
</evidence>
<proteinExistence type="predicted"/>
<feature type="compositionally biased region" description="Basic and acidic residues" evidence="4">
    <location>
        <begin position="146"/>
        <end position="161"/>
    </location>
</feature>
<dbReference type="InterPro" id="IPR000504">
    <property type="entry name" value="RRM_dom"/>
</dbReference>
<dbReference type="OrthoDB" id="6159137at2759"/>
<dbReference type="SMART" id="SM00360">
    <property type="entry name" value="RRM"/>
    <property type="match status" value="1"/>
</dbReference>
<feature type="region of interest" description="Disordered" evidence="4">
    <location>
        <begin position="135"/>
        <end position="257"/>
    </location>
</feature>
<accession>A0A1X2IFV5</accession>
<feature type="compositionally biased region" description="Basic residues" evidence="4">
    <location>
        <begin position="239"/>
        <end position="257"/>
    </location>
</feature>
<protein>
    <recommendedName>
        <fullName evidence="5">RRM domain-containing protein</fullName>
    </recommendedName>
</protein>
<dbReference type="InterPro" id="IPR012677">
    <property type="entry name" value="Nucleotide-bd_a/b_plait_sf"/>
</dbReference>
<name>A0A1X2IFV5_9FUNG</name>
<dbReference type="InterPro" id="IPR035979">
    <property type="entry name" value="RBD_domain_sf"/>
</dbReference>
<dbReference type="GO" id="GO:0071011">
    <property type="term" value="C:precatalytic spliceosome"/>
    <property type="evidence" value="ECO:0007669"/>
    <property type="project" value="TreeGrafter"/>
</dbReference>
<keyword evidence="3" id="KW-0694">RNA-binding</keyword>
<comment type="subcellular location">
    <subcellularLocation>
        <location evidence="1">Nucleus</location>
    </subcellularLocation>
</comment>
<reference evidence="6 7" key="1">
    <citation type="submission" date="2016-07" db="EMBL/GenBank/DDBJ databases">
        <title>Pervasive Adenine N6-methylation of Active Genes in Fungi.</title>
        <authorList>
            <consortium name="DOE Joint Genome Institute"/>
            <person name="Mondo S.J."/>
            <person name="Dannebaum R.O."/>
            <person name="Kuo R.C."/>
            <person name="Labutti K."/>
            <person name="Haridas S."/>
            <person name="Kuo A."/>
            <person name="Salamov A."/>
            <person name="Ahrendt S.R."/>
            <person name="Lipzen A."/>
            <person name="Sullivan W."/>
            <person name="Andreopoulos W.B."/>
            <person name="Clum A."/>
            <person name="Lindquist E."/>
            <person name="Daum C."/>
            <person name="Ramamoorthy G.K."/>
            <person name="Gryganskyi A."/>
            <person name="Culley D."/>
            <person name="Magnuson J.K."/>
            <person name="James T.Y."/>
            <person name="O'Malley M.A."/>
            <person name="Stajich J.E."/>
            <person name="Spatafora J.W."/>
            <person name="Visel A."/>
            <person name="Grigoriev I.V."/>
        </authorList>
    </citation>
    <scope>NUCLEOTIDE SEQUENCE [LARGE SCALE GENOMIC DNA]</scope>
    <source>
        <strain evidence="6 7">NRRL 1336</strain>
    </source>
</reference>
<feature type="compositionally biased region" description="Basic residues" evidence="4">
    <location>
        <begin position="208"/>
        <end position="225"/>
    </location>
</feature>
<dbReference type="Gene3D" id="3.30.70.330">
    <property type="match status" value="1"/>
</dbReference>
<comment type="caution">
    <text evidence="6">The sequence shown here is derived from an EMBL/GenBank/DDBJ whole genome shotgun (WGS) entry which is preliminary data.</text>
</comment>
<dbReference type="Proteomes" id="UP000193560">
    <property type="component" value="Unassembled WGS sequence"/>
</dbReference>
<gene>
    <name evidence="6" type="ORF">BCR42DRAFT_42682</name>
</gene>
<evidence type="ECO:0000256" key="3">
    <source>
        <dbReference type="PROSITE-ProRule" id="PRU00176"/>
    </source>
</evidence>
<dbReference type="EMBL" id="MCGE01000012">
    <property type="protein sequence ID" value="ORZ15778.1"/>
    <property type="molecule type" value="Genomic_DNA"/>
</dbReference>
<dbReference type="GO" id="GO:0017069">
    <property type="term" value="F:snRNA binding"/>
    <property type="evidence" value="ECO:0007669"/>
    <property type="project" value="TreeGrafter"/>
</dbReference>
<evidence type="ECO:0000256" key="1">
    <source>
        <dbReference type="ARBA" id="ARBA00004123"/>
    </source>
</evidence>
<evidence type="ECO:0000256" key="4">
    <source>
        <dbReference type="SAM" id="MobiDB-lite"/>
    </source>
</evidence>
<dbReference type="InterPro" id="IPR051183">
    <property type="entry name" value="U1_U11-U12_snRNP_70-35kDa"/>
</dbReference>
<feature type="domain" description="RRM" evidence="5">
    <location>
        <begin position="51"/>
        <end position="129"/>
    </location>
</feature>
<evidence type="ECO:0000313" key="6">
    <source>
        <dbReference type="EMBL" id="ORZ15778.1"/>
    </source>
</evidence>
<dbReference type="PANTHER" id="PTHR13952:SF6">
    <property type="entry name" value="U11_U12 SMALL NUCLEAR RIBONUCLEOPROTEIN 35 KDA PROTEIN"/>
    <property type="match status" value="1"/>
</dbReference>
<evidence type="ECO:0000313" key="7">
    <source>
        <dbReference type="Proteomes" id="UP000193560"/>
    </source>
</evidence>
<dbReference type="PROSITE" id="PS50102">
    <property type="entry name" value="RRM"/>
    <property type="match status" value="1"/>
</dbReference>
<dbReference type="GO" id="GO:0000398">
    <property type="term" value="P:mRNA splicing, via spliceosome"/>
    <property type="evidence" value="ECO:0007669"/>
    <property type="project" value="TreeGrafter"/>
</dbReference>
<evidence type="ECO:0000256" key="2">
    <source>
        <dbReference type="ARBA" id="ARBA00023242"/>
    </source>
</evidence>
<sequence length="257" mass="29632">MSYAKVYDPLQAGTIDGDASHGIPHDHAIVRAQHAIFRPPSKHVTCSNPLKTLFISRLNLDTTEASVQKLFEEYGKLTKVTLVYNYVTGLSEGYGFVTFDRTYAAQDAYRDAHRRILDDHRILVDYEHGRTKKGWIPRRLGGGFGGKKESGQLRFGGRDCPFRSSSSSSSSRDNRRSSSDRKEHGMERKRHEPSYHHSPETSSSKSSFSRHRSPSSMQHRRRQHRPHSETSFRQTSTKDHHKRDAHSSRHHHHHHYR</sequence>
<dbReference type="SUPFAM" id="SSF54928">
    <property type="entry name" value="RNA-binding domain, RBD"/>
    <property type="match status" value="1"/>
</dbReference>